<proteinExistence type="predicted"/>
<dbReference type="RefSeq" id="WP_107665792.1">
    <property type="nucleotide sequence ID" value="NZ_PZKG01000193.1"/>
</dbReference>
<feature type="domain" description="Xylose isomerase-like TIM barrel" evidence="1">
    <location>
        <begin position="22"/>
        <end position="262"/>
    </location>
</feature>
<dbReference type="InterPro" id="IPR050312">
    <property type="entry name" value="IolE/XylAMocC-like"/>
</dbReference>
<organism evidence="2 3">
    <name type="scientific">Cereibacter changlensis JA139</name>
    <dbReference type="NCBI Taxonomy" id="1188249"/>
    <lineage>
        <taxon>Bacteria</taxon>
        <taxon>Pseudomonadati</taxon>
        <taxon>Pseudomonadota</taxon>
        <taxon>Alphaproteobacteria</taxon>
        <taxon>Rhodobacterales</taxon>
        <taxon>Paracoccaceae</taxon>
        <taxon>Cereibacter</taxon>
    </lineage>
</organism>
<dbReference type="AlphaFoldDB" id="A0A2T4JP85"/>
<accession>A0A2T4JP85</accession>
<dbReference type="InterPro" id="IPR013022">
    <property type="entry name" value="Xyl_isomerase-like_TIM-brl"/>
</dbReference>
<dbReference type="InterPro" id="IPR036237">
    <property type="entry name" value="Xyl_isomerase-like_sf"/>
</dbReference>
<keyword evidence="2" id="KW-0413">Isomerase</keyword>
<dbReference type="EMBL" id="PZKG01000193">
    <property type="protein sequence ID" value="PTE19716.1"/>
    <property type="molecule type" value="Genomic_DNA"/>
</dbReference>
<evidence type="ECO:0000313" key="3">
    <source>
        <dbReference type="Proteomes" id="UP000241010"/>
    </source>
</evidence>
<dbReference type="Pfam" id="PF01261">
    <property type="entry name" value="AP_endonuc_2"/>
    <property type="match status" value="1"/>
</dbReference>
<dbReference type="OrthoDB" id="9801426at2"/>
<comment type="caution">
    <text evidence="2">The sequence shown here is derived from an EMBL/GenBank/DDBJ whole genome shotgun (WGS) entry which is preliminary data.</text>
</comment>
<keyword evidence="3" id="KW-1185">Reference proteome</keyword>
<protein>
    <submittedName>
        <fullName evidence="2">Sugar phosphate isomerase/epimerase</fullName>
    </submittedName>
</protein>
<sequence>MKLAVSNIAWSPEHRAAAYDMLQAHGVRGLEIAPGLFFDRSADPFAPTGEELAQAMREARRAGLELVSMQALLFGAAGAALFGSPREREAFRSAMLRAIGLAGRLSIPNLVFGSPRQRVVPEGMTEAEAQELALRSFAELGDAARRAGTKLGLEANPAAYGANFLTTLEEADAFMARLDHPAVTLTLDLGAMHMNGSFPRIADCVARLASPISHVHVSEPHLAPAPADAGQAATALTALSRRGYSGWVSIEMKQPPEPVVTTLEAALGRLQQAVGLASKEASLT</sequence>
<evidence type="ECO:0000259" key="1">
    <source>
        <dbReference type="Pfam" id="PF01261"/>
    </source>
</evidence>
<dbReference type="SUPFAM" id="SSF51658">
    <property type="entry name" value="Xylose isomerase-like"/>
    <property type="match status" value="1"/>
</dbReference>
<gene>
    <name evidence="2" type="ORF">C5F48_21400</name>
</gene>
<name>A0A2T4JP85_9RHOB</name>
<dbReference type="Gene3D" id="3.20.20.150">
    <property type="entry name" value="Divalent-metal-dependent TIM barrel enzymes"/>
    <property type="match status" value="1"/>
</dbReference>
<evidence type="ECO:0000313" key="2">
    <source>
        <dbReference type="EMBL" id="PTE19716.1"/>
    </source>
</evidence>
<reference evidence="2 3" key="1">
    <citation type="submission" date="2018-03" db="EMBL/GenBank/DDBJ databases">
        <title>Cereibacter changlensis.</title>
        <authorList>
            <person name="Meyer T.E."/>
            <person name="Miller S."/>
            <person name="Lodha T."/>
            <person name="Gandham S."/>
            <person name="Chintalapati S."/>
            <person name="Chintalapati V.R."/>
        </authorList>
    </citation>
    <scope>NUCLEOTIDE SEQUENCE [LARGE SCALE GENOMIC DNA]</scope>
    <source>
        <strain evidence="2 3">JA139</strain>
    </source>
</reference>
<dbReference type="PANTHER" id="PTHR12110">
    <property type="entry name" value="HYDROXYPYRUVATE ISOMERASE"/>
    <property type="match status" value="1"/>
</dbReference>
<dbReference type="Proteomes" id="UP000241010">
    <property type="component" value="Unassembled WGS sequence"/>
</dbReference>
<dbReference type="GO" id="GO:0016853">
    <property type="term" value="F:isomerase activity"/>
    <property type="evidence" value="ECO:0007669"/>
    <property type="project" value="UniProtKB-KW"/>
</dbReference>
<dbReference type="PANTHER" id="PTHR12110:SF21">
    <property type="entry name" value="XYLOSE ISOMERASE-LIKE TIM BARREL DOMAIN-CONTAINING PROTEIN"/>
    <property type="match status" value="1"/>
</dbReference>